<sequence length="97" mass="11303">MTEFTAWDSQTMDELEANLRLAYRGVEDETNDLEKAIENKSQDWTGEAREAYWQKKAEWEQAIRELNAILDRLGAGVKDIHENFTSTERSNATMFQD</sequence>
<evidence type="ECO:0000256" key="1">
    <source>
        <dbReference type="RuleBase" id="RU362001"/>
    </source>
</evidence>
<name>A0A927MR46_9ACTN</name>
<reference evidence="2" key="1">
    <citation type="submission" date="2020-10" db="EMBL/GenBank/DDBJ databases">
        <title>Sequencing the genomes of 1000 actinobacteria strains.</title>
        <authorList>
            <person name="Klenk H.-P."/>
        </authorList>
    </citation>
    <scope>NUCLEOTIDE SEQUENCE</scope>
    <source>
        <strain evidence="2">DSM 45354</strain>
    </source>
</reference>
<proteinExistence type="inferred from homology"/>
<dbReference type="EMBL" id="JADBEM010000001">
    <property type="protein sequence ID" value="MBE1605139.1"/>
    <property type="molecule type" value="Genomic_DNA"/>
</dbReference>
<dbReference type="NCBIfam" id="TIGR03930">
    <property type="entry name" value="WXG100_ESAT6"/>
    <property type="match status" value="1"/>
</dbReference>
<dbReference type="RefSeq" id="WP_192749527.1">
    <property type="nucleotide sequence ID" value="NZ_BAABJL010000133.1"/>
</dbReference>
<comment type="caution">
    <text evidence="2">The sequence shown here is derived from an EMBL/GenBank/DDBJ whole genome shotgun (WGS) entry which is preliminary data.</text>
</comment>
<dbReference type="SUPFAM" id="SSF140453">
    <property type="entry name" value="EsxAB dimer-like"/>
    <property type="match status" value="1"/>
</dbReference>
<gene>
    <name evidence="2" type="ORF">HEB94_001987</name>
</gene>
<evidence type="ECO:0000313" key="3">
    <source>
        <dbReference type="Proteomes" id="UP000638648"/>
    </source>
</evidence>
<dbReference type="AlphaFoldDB" id="A0A927MR46"/>
<dbReference type="Gene3D" id="1.10.287.1060">
    <property type="entry name" value="ESAT-6-like"/>
    <property type="match status" value="1"/>
</dbReference>
<comment type="similarity">
    <text evidence="1">Belongs to the WXG100 family.</text>
</comment>
<dbReference type="Pfam" id="PF06013">
    <property type="entry name" value="WXG100"/>
    <property type="match status" value="1"/>
</dbReference>
<accession>A0A927MR46</accession>
<organism evidence="2 3">
    <name type="scientific">Actinopolymorpha pittospori</name>
    <dbReference type="NCBI Taxonomy" id="648752"/>
    <lineage>
        <taxon>Bacteria</taxon>
        <taxon>Bacillati</taxon>
        <taxon>Actinomycetota</taxon>
        <taxon>Actinomycetes</taxon>
        <taxon>Propionibacteriales</taxon>
        <taxon>Actinopolymorphaceae</taxon>
        <taxon>Actinopolymorpha</taxon>
    </lineage>
</organism>
<dbReference type="InterPro" id="IPR036689">
    <property type="entry name" value="ESAT-6-like_sf"/>
</dbReference>
<protein>
    <recommendedName>
        <fullName evidence="1">ESAT-6-like protein</fullName>
    </recommendedName>
</protein>
<dbReference type="Proteomes" id="UP000638648">
    <property type="component" value="Unassembled WGS sequence"/>
</dbReference>
<keyword evidence="3" id="KW-1185">Reference proteome</keyword>
<evidence type="ECO:0000313" key="2">
    <source>
        <dbReference type="EMBL" id="MBE1605139.1"/>
    </source>
</evidence>
<dbReference type="InterPro" id="IPR010310">
    <property type="entry name" value="T7SS_ESAT-6-like"/>
</dbReference>